<protein>
    <submittedName>
        <fullName evidence="1">Uncharacterized protein</fullName>
    </submittedName>
</protein>
<dbReference type="Proteomes" id="UP000001363">
    <property type="component" value="Chromosome"/>
</dbReference>
<reference evidence="1 2" key="1">
    <citation type="submission" date="2008-10" db="EMBL/GenBank/DDBJ databases">
        <title>Genome sequence of Bacillus cereus AH820.</title>
        <authorList>
            <person name="Dodson R.J."/>
            <person name="Durkin A.S."/>
            <person name="Rosovitz M.J."/>
            <person name="Rasko D.A."/>
            <person name="Hoffmaster A."/>
            <person name="Ravel J."/>
            <person name="Sutton G."/>
        </authorList>
    </citation>
    <scope>NUCLEOTIDE SEQUENCE [LARGE SCALE GENOMIC DNA]</scope>
    <source>
        <strain evidence="1 2">AH820</strain>
    </source>
</reference>
<dbReference type="InterPro" id="IPR036388">
    <property type="entry name" value="WH-like_DNA-bd_sf"/>
</dbReference>
<dbReference type="RefSeq" id="WP_000661520.1">
    <property type="nucleotide sequence ID" value="NC_011773.1"/>
</dbReference>
<dbReference type="AlphaFoldDB" id="B7JEW7"/>
<evidence type="ECO:0000313" key="1">
    <source>
        <dbReference type="EMBL" id="ACK87364.1"/>
    </source>
</evidence>
<organism evidence="1 2">
    <name type="scientific">Bacillus cereus (strain AH820)</name>
    <dbReference type="NCBI Taxonomy" id="405535"/>
    <lineage>
        <taxon>Bacteria</taxon>
        <taxon>Bacillati</taxon>
        <taxon>Bacillota</taxon>
        <taxon>Bacilli</taxon>
        <taxon>Bacillales</taxon>
        <taxon>Bacillaceae</taxon>
        <taxon>Bacillus</taxon>
        <taxon>Bacillus cereus group</taxon>
    </lineage>
</organism>
<name>B7JEW7_BACC0</name>
<dbReference type="Gene3D" id="1.10.10.10">
    <property type="entry name" value="Winged helix-like DNA-binding domain superfamily/Winged helix DNA-binding domain"/>
    <property type="match status" value="1"/>
</dbReference>
<sequence>MKELRKYSQFESVAEMDKSIENYLTEYALNERDRTVLWKVACYSVKFVGVSYLKVQTLADLTGYAKRTIQRSLKSLTELGILTRIDQFKPVKGGYSASITVINPFKSHHVETPCEEATEPTKEWAEEDLTHRETITFKAKASIKKDYVEDMAHELDQLVSNDIPVEFGTLALNYFDTAEVYKLWSKVQLVIKKHAYSVANPTEFAISSLHSSILAKKMNRIRKDFTGYFYSTLVNKLSVAQRQITGFLKDVFL</sequence>
<dbReference type="EMBL" id="CP001283">
    <property type="protein sequence ID" value="ACK87364.1"/>
    <property type="molecule type" value="Genomic_DNA"/>
</dbReference>
<dbReference type="Pfam" id="PF13730">
    <property type="entry name" value="HTH_36"/>
    <property type="match status" value="1"/>
</dbReference>
<accession>B7JEW7</accession>
<dbReference type="HOGENOM" id="CLU_075775_1_0_9"/>
<proteinExistence type="predicted"/>
<gene>
    <name evidence="1" type="ordered locus">BCAH820_1359</name>
</gene>
<dbReference type="KEGG" id="bcu:BCAH820_1359"/>
<evidence type="ECO:0000313" key="2">
    <source>
        <dbReference type="Proteomes" id="UP000001363"/>
    </source>
</evidence>